<dbReference type="HOGENOM" id="CLU_3342541_0_0_3"/>
<keyword evidence="2" id="KW-1185">Reference proteome</keyword>
<accession>B4VPA2</accession>
<reference evidence="1 2" key="1">
    <citation type="submission" date="2008-07" db="EMBL/GenBank/DDBJ databases">
        <authorList>
            <person name="Tandeau de Marsac N."/>
            <person name="Ferriera S."/>
            <person name="Johnson J."/>
            <person name="Kravitz S."/>
            <person name="Beeson K."/>
            <person name="Sutton G."/>
            <person name="Rogers Y.-H."/>
            <person name="Friedman R."/>
            <person name="Frazier M."/>
            <person name="Venter J.C."/>
        </authorList>
    </citation>
    <scope>NUCLEOTIDE SEQUENCE [LARGE SCALE GENOMIC DNA]</scope>
    <source>
        <strain evidence="1 2">PCC 7420</strain>
    </source>
</reference>
<dbReference type="AlphaFoldDB" id="B4VPA2"/>
<gene>
    <name evidence="1" type="ORF">MC7420_5398</name>
</gene>
<name>B4VPA2_9CYAN</name>
<dbReference type="EMBL" id="DS989847">
    <property type="protein sequence ID" value="EDX75964.1"/>
    <property type="molecule type" value="Genomic_DNA"/>
</dbReference>
<evidence type="ECO:0000313" key="1">
    <source>
        <dbReference type="EMBL" id="EDX75964.1"/>
    </source>
</evidence>
<proteinExistence type="predicted"/>
<dbReference type="Proteomes" id="UP000003835">
    <property type="component" value="Unassembled WGS sequence"/>
</dbReference>
<organism evidence="1 2">
    <name type="scientific">Coleofasciculus chthonoplastes PCC 7420</name>
    <dbReference type="NCBI Taxonomy" id="118168"/>
    <lineage>
        <taxon>Bacteria</taxon>
        <taxon>Bacillati</taxon>
        <taxon>Cyanobacteriota</taxon>
        <taxon>Cyanophyceae</taxon>
        <taxon>Coleofasciculales</taxon>
        <taxon>Coleofasciculaceae</taxon>
        <taxon>Coleofasciculus</taxon>
    </lineage>
</organism>
<evidence type="ECO:0000313" key="2">
    <source>
        <dbReference type="Proteomes" id="UP000003835"/>
    </source>
</evidence>
<sequence>MRPIQWSNLIHNFSCVNPAVAWHILFGGLDSASSREP</sequence>
<protein>
    <submittedName>
        <fullName evidence="1">Uncharacterized protein</fullName>
    </submittedName>
</protein>